<dbReference type="EMBL" id="NAEW01000003">
    <property type="protein sequence ID" value="OQM42312.1"/>
    <property type="molecule type" value="Genomic_DNA"/>
</dbReference>
<dbReference type="RefSeq" id="WP_049042295.1">
    <property type="nucleotide sequence ID" value="NZ_CP063074.1"/>
</dbReference>
<protein>
    <submittedName>
        <fullName evidence="1">Uncharacterized protein</fullName>
    </submittedName>
</protein>
<reference evidence="1 2" key="1">
    <citation type="submission" date="2017-03" db="EMBL/GenBank/DDBJ databases">
        <authorList>
            <person name="Afonso C.L."/>
            <person name="Miller P.J."/>
            <person name="Scott M.A."/>
            <person name="Spackman E."/>
            <person name="Goraichik I."/>
            <person name="Dimitrov K.M."/>
            <person name="Suarez D.L."/>
            <person name="Swayne D.E."/>
        </authorList>
    </citation>
    <scope>NUCLEOTIDE SEQUENCE [LARGE SCALE GENOMIC DNA]</scope>
    <source>
        <strain evidence="1 2">ATCC 51113</strain>
    </source>
</reference>
<evidence type="ECO:0000313" key="2">
    <source>
        <dbReference type="Proteomes" id="UP000192573"/>
    </source>
</evidence>
<dbReference type="InterPro" id="IPR058064">
    <property type="entry name" value="STM2901-like"/>
</dbReference>
<dbReference type="Proteomes" id="UP000192573">
    <property type="component" value="Unassembled WGS sequence"/>
</dbReference>
<name>A0A1V8P0S7_CITBR</name>
<comment type="caution">
    <text evidence="1">The sequence shown here is derived from an EMBL/GenBank/DDBJ whole genome shotgun (WGS) entry which is preliminary data.</text>
</comment>
<accession>A0A1V8P0S7</accession>
<organism evidence="1 2">
    <name type="scientific">Citrobacter braakii</name>
    <dbReference type="NCBI Taxonomy" id="57706"/>
    <lineage>
        <taxon>Bacteria</taxon>
        <taxon>Pseudomonadati</taxon>
        <taxon>Pseudomonadota</taxon>
        <taxon>Gammaproteobacteria</taxon>
        <taxon>Enterobacterales</taxon>
        <taxon>Enterobacteriaceae</taxon>
        <taxon>Citrobacter</taxon>
        <taxon>Citrobacter freundii complex</taxon>
    </lineage>
</organism>
<gene>
    <name evidence="1" type="ORF">BZK42_07345</name>
</gene>
<dbReference type="Pfam" id="PF26636">
    <property type="entry name" value="DUF8209"/>
    <property type="match status" value="1"/>
</dbReference>
<sequence length="149" mass="16929">MDTTEEANGTYWYHGHSNLSAGELFDLIFLEQFCDELGIGIESGAAILAGQPWLKTRQKPRDATKGTSVASKYARIILRDMRLPFGLRVKTPVGFTMKKTNKVAAVIGRYCPWLGWVALTNAIYQISRRTQNKYNLIARPKDRIQWTSF</sequence>
<proteinExistence type="predicted"/>
<dbReference type="AlphaFoldDB" id="A0A1V8P0S7"/>
<dbReference type="InterPro" id="IPR058522">
    <property type="entry name" value="DUF8209"/>
</dbReference>
<dbReference type="NCBIfam" id="NF045926">
    <property type="entry name" value="STM2901_fam"/>
    <property type="match status" value="1"/>
</dbReference>
<evidence type="ECO:0000313" key="1">
    <source>
        <dbReference type="EMBL" id="OQM42312.1"/>
    </source>
</evidence>